<sequence length="246" mass="28240">MGLDRESAIAALVKHHSSRGYRPEDCYPYVVNTDGKYLGPYIPYIGESYYKIRPRLLMYAMAQNLSRAKQLVRVWLDSPHKGLLRQYDDPDTPSVHVYPYDNGHLKVIAALTLNSFPGTYYKPARNIDDLVAVTNFVKFSFYREDEDGKPLDANPPLDIYDDMWEYYCRYEVSILRPDVILGVGSDVSSAIVRNLEKEHESNIVVLKIPFPGRLNLNSRWVPKGRQLIKAKNHDPTVDVSEMQSLL</sequence>
<protein>
    <submittedName>
        <fullName evidence="1">Uncharacterized protein</fullName>
    </submittedName>
</protein>
<dbReference type="AlphaFoldDB" id="X1ITX0"/>
<name>X1ITX0_9ZZZZ</name>
<reference evidence="1" key="1">
    <citation type="journal article" date="2014" name="Front. Microbiol.">
        <title>High frequency of phylogenetically diverse reductive dehalogenase-homologous genes in deep subseafloor sedimentary metagenomes.</title>
        <authorList>
            <person name="Kawai M."/>
            <person name="Futagami T."/>
            <person name="Toyoda A."/>
            <person name="Takaki Y."/>
            <person name="Nishi S."/>
            <person name="Hori S."/>
            <person name="Arai W."/>
            <person name="Tsubouchi T."/>
            <person name="Morono Y."/>
            <person name="Uchiyama I."/>
            <person name="Ito T."/>
            <person name="Fujiyama A."/>
            <person name="Inagaki F."/>
            <person name="Takami H."/>
        </authorList>
    </citation>
    <scope>NUCLEOTIDE SEQUENCE</scope>
    <source>
        <strain evidence="1">Expedition CK06-06</strain>
    </source>
</reference>
<organism evidence="1">
    <name type="scientific">marine sediment metagenome</name>
    <dbReference type="NCBI Taxonomy" id="412755"/>
    <lineage>
        <taxon>unclassified sequences</taxon>
        <taxon>metagenomes</taxon>
        <taxon>ecological metagenomes</taxon>
    </lineage>
</organism>
<accession>X1ITX0</accession>
<feature type="non-terminal residue" evidence="1">
    <location>
        <position position="246"/>
    </location>
</feature>
<comment type="caution">
    <text evidence="1">The sequence shown here is derived from an EMBL/GenBank/DDBJ whole genome shotgun (WGS) entry which is preliminary data.</text>
</comment>
<gene>
    <name evidence="1" type="ORF">S03H2_35215</name>
</gene>
<proteinExistence type="predicted"/>
<evidence type="ECO:0000313" key="1">
    <source>
        <dbReference type="EMBL" id="GAH60958.1"/>
    </source>
</evidence>
<dbReference type="EMBL" id="BARU01021524">
    <property type="protein sequence ID" value="GAH60958.1"/>
    <property type="molecule type" value="Genomic_DNA"/>
</dbReference>